<evidence type="ECO:0000256" key="2">
    <source>
        <dbReference type="SAM" id="MobiDB-lite"/>
    </source>
</evidence>
<keyword evidence="1" id="KW-0175">Coiled coil</keyword>
<feature type="transmembrane region" description="Helical" evidence="3">
    <location>
        <begin position="29"/>
        <end position="55"/>
    </location>
</feature>
<evidence type="ECO:0000313" key="5">
    <source>
        <dbReference type="RefSeq" id="XP_013995333.1"/>
    </source>
</evidence>
<evidence type="ECO:0000313" key="4">
    <source>
        <dbReference type="Proteomes" id="UP001652741"/>
    </source>
</evidence>
<protein>
    <submittedName>
        <fullName evidence="5">Plasmalemma vesicle-associated protein</fullName>
    </submittedName>
</protein>
<dbReference type="PaxDb" id="8030-ENSSSAP00000092976"/>
<evidence type="ECO:0000256" key="1">
    <source>
        <dbReference type="SAM" id="Coils"/>
    </source>
</evidence>
<keyword evidence="4" id="KW-1185">Reference proteome</keyword>
<keyword evidence="3" id="KW-0812">Transmembrane</keyword>
<dbReference type="Pfam" id="PF06637">
    <property type="entry name" value="PV-1"/>
    <property type="match status" value="1"/>
</dbReference>
<dbReference type="PANTHER" id="PTHR21687:SF5">
    <property type="entry name" value="PLASMALEMMA VESICLE-ASSOCIATED PROTEIN"/>
    <property type="match status" value="1"/>
</dbReference>
<feature type="coiled-coil region" evidence="1">
    <location>
        <begin position="60"/>
        <end position="87"/>
    </location>
</feature>
<dbReference type="GeneID" id="106568963"/>
<keyword evidence="3" id="KW-1133">Transmembrane helix</keyword>
<gene>
    <name evidence="5" type="primary">LOC106568963</name>
</gene>
<dbReference type="RefSeq" id="XP_013995333.1">
    <property type="nucleotide sequence ID" value="XM_014139858.2"/>
</dbReference>
<feature type="region of interest" description="Disordered" evidence="2">
    <location>
        <begin position="464"/>
        <end position="497"/>
    </location>
</feature>
<dbReference type="InterPro" id="IPR009538">
    <property type="entry name" value="PV-1"/>
</dbReference>
<dbReference type="AlphaFoldDB" id="A0A1S3LWH0"/>
<dbReference type="PANTHER" id="PTHR21687">
    <property type="entry name" value="PLASMALEMMA VESICLE-ASSOCIATED PROTEIN"/>
    <property type="match status" value="1"/>
</dbReference>
<keyword evidence="3" id="KW-0472">Membrane</keyword>
<name>A0A1S3LWH0_SALSA</name>
<sequence length="531" mass="57927">MYNSSYSQAKFGLEARRKIQKPSGKSCGYYLRVVFFFSSLIQSLIIVSLVLFLVYGRSLDAAAESRIQDLEKSINRLSMDNMNHRQQKKNLTLLLNATQTDRMRNNKEIINLRQIANKSVIFITNLRDQANQCDNDKKSCQIQLSMNRCPRAMTPMITLNGNNNNIQGNQVQHLEQLLKLVNANFSQTVQFMKIEIENTAKDRNTLTLDAISLRRDKTTLLKQLESYRKKCKEDFIQSLGSISNVSKAFLLKIDTLLPKVSPFLLTCEKQRDYLDQIRNNCSSLSREVETKFQHYLDNVGSQVSEIQGRSARLQAEKDQLAEDHHWCSQNRSAMALEHQEKLQKAQEKYDLEMEKLLTGSKKLQWDKDLGEAAMKVKEGEIKILNDKIRSLNASLANCGSRTGIGSPGATGNTGVGWVGSSATGQGNRGSAAGAGVMAGIGGWGASASATGNSNTVFGNTGTGGAGSSATGVGTRGSGGTGLSGAGSPSGVAKKIGPGLGSPNGYSLANINQYLRELQQYSKPNSGSEVSG</sequence>
<dbReference type="GO" id="GO:0043114">
    <property type="term" value="P:regulation of vascular permeability"/>
    <property type="evidence" value="ECO:0007669"/>
    <property type="project" value="TreeGrafter"/>
</dbReference>
<proteinExistence type="predicted"/>
<evidence type="ECO:0000256" key="3">
    <source>
        <dbReference type="SAM" id="Phobius"/>
    </source>
</evidence>
<dbReference type="Proteomes" id="UP001652741">
    <property type="component" value="Chromosome ssa14"/>
</dbReference>
<accession>A0A1S3LWH0</accession>
<feature type="coiled-coil region" evidence="1">
    <location>
        <begin position="303"/>
        <end position="394"/>
    </location>
</feature>
<dbReference type="GO" id="GO:0002693">
    <property type="term" value="P:positive regulation of cellular extravasation"/>
    <property type="evidence" value="ECO:0007669"/>
    <property type="project" value="TreeGrafter"/>
</dbReference>
<feature type="compositionally biased region" description="Gly residues" evidence="2">
    <location>
        <begin position="473"/>
        <end position="484"/>
    </location>
</feature>
<dbReference type="OrthoDB" id="8828676at2759"/>
<reference evidence="5" key="1">
    <citation type="submission" date="2025-08" db="UniProtKB">
        <authorList>
            <consortium name="RefSeq"/>
        </authorList>
    </citation>
    <scope>IDENTIFICATION</scope>
</reference>
<dbReference type="KEGG" id="sasa:106568963"/>
<organism evidence="4 5">
    <name type="scientific">Salmo salar</name>
    <name type="common">Atlantic salmon</name>
    <dbReference type="NCBI Taxonomy" id="8030"/>
    <lineage>
        <taxon>Eukaryota</taxon>
        <taxon>Metazoa</taxon>
        <taxon>Chordata</taxon>
        <taxon>Craniata</taxon>
        <taxon>Vertebrata</taxon>
        <taxon>Euteleostomi</taxon>
        <taxon>Actinopterygii</taxon>
        <taxon>Neopterygii</taxon>
        <taxon>Teleostei</taxon>
        <taxon>Protacanthopterygii</taxon>
        <taxon>Salmoniformes</taxon>
        <taxon>Salmonidae</taxon>
        <taxon>Salmoninae</taxon>
        <taxon>Salmo</taxon>
    </lineage>
</organism>